<accession>A0A381S1M3</accession>
<evidence type="ECO:0000256" key="1">
    <source>
        <dbReference type="ARBA" id="ARBA00010574"/>
    </source>
</evidence>
<dbReference type="AlphaFoldDB" id="A0A381S1M3"/>
<gene>
    <name evidence="2" type="ORF">METZ01_LOCUS47907</name>
</gene>
<evidence type="ECO:0000313" key="2">
    <source>
        <dbReference type="EMBL" id="SUZ95053.1"/>
    </source>
</evidence>
<sequence length="125" mass="14390">MSQDQSDQLTSLIGKLALSKKAEKVISIDVRELTSITDFFLICSANTEVQVKSIADAIRRGTPHKPWRLEGYENQQWILLDYVDVIAHIFKTNERNYYNLDKLWADAPLYEIVDDDKKISDSIIT</sequence>
<comment type="similarity">
    <text evidence="1">Belongs to the Iojap/RsfS family.</text>
</comment>
<dbReference type="InterPro" id="IPR043519">
    <property type="entry name" value="NT_sf"/>
</dbReference>
<name>A0A381S1M3_9ZZZZ</name>
<protein>
    <recommendedName>
        <fullName evidence="3">Ribosomal silencing factor RsfS</fullName>
    </recommendedName>
</protein>
<evidence type="ECO:0008006" key="3">
    <source>
        <dbReference type="Google" id="ProtNLM"/>
    </source>
</evidence>
<dbReference type="Gene3D" id="3.30.460.10">
    <property type="entry name" value="Beta Polymerase, domain 2"/>
    <property type="match status" value="1"/>
</dbReference>
<dbReference type="HAMAP" id="MF_01477">
    <property type="entry name" value="Iojap_RsfS"/>
    <property type="match status" value="1"/>
</dbReference>
<dbReference type="InterPro" id="IPR004394">
    <property type="entry name" value="Iojap/RsfS/C7orf30"/>
</dbReference>
<dbReference type="GO" id="GO:0017148">
    <property type="term" value="P:negative regulation of translation"/>
    <property type="evidence" value="ECO:0007669"/>
    <property type="project" value="TreeGrafter"/>
</dbReference>
<dbReference type="SUPFAM" id="SSF81301">
    <property type="entry name" value="Nucleotidyltransferase"/>
    <property type="match status" value="1"/>
</dbReference>
<dbReference type="PANTHER" id="PTHR21043">
    <property type="entry name" value="IOJAP SUPERFAMILY ORTHOLOG"/>
    <property type="match status" value="1"/>
</dbReference>
<organism evidence="2">
    <name type="scientific">marine metagenome</name>
    <dbReference type="NCBI Taxonomy" id="408172"/>
    <lineage>
        <taxon>unclassified sequences</taxon>
        <taxon>metagenomes</taxon>
        <taxon>ecological metagenomes</taxon>
    </lineage>
</organism>
<dbReference type="EMBL" id="UINC01002289">
    <property type="protein sequence ID" value="SUZ95053.1"/>
    <property type="molecule type" value="Genomic_DNA"/>
</dbReference>
<dbReference type="NCBIfam" id="TIGR00090">
    <property type="entry name" value="rsfS_iojap_ybeB"/>
    <property type="match status" value="1"/>
</dbReference>
<dbReference type="Pfam" id="PF02410">
    <property type="entry name" value="RsfS"/>
    <property type="match status" value="1"/>
</dbReference>
<reference evidence="2" key="1">
    <citation type="submission" date="2018-05" db="EMBL/GenBank/DDBJ databases">
        <authorList>
            <person name="Lanie J.A."/>
            <person name="Ng W.-L."/>
            <person name="Kazmierczak K.M."/>
            <person name="Andrzejewski T.M."/>
            <person name="Davidsen T.M."/>
            <person name="Wayne K.J."/>
            <person name="Tettelin H."/>
            <person name="Glass J.I."/>
            <person name="Rusch D."/>
            <person name="Podicherti R."/>
            <person name="Tsui H.-C.T."/>
            <person name="Winkler M.E."/>
        </authorList>
    </citation>
    <scope>NUCLEOTIDE SEQUENCE</scope>
</reference>
<dbReference type="GO" id="GO:0043023">
    <property type="term" value="F:ribosomal large subunit binding"/>
    <property type="evidence" value="ECO:0007669"/>
    <property type="project" value="TreeGrafter"/>
</dbReference>
<dbReference type="PANTHER" id="PTHR21043:SF0">
    <property type="entry name" value="MITOCHONDRIAL ASSEMBLY OF RIBOSOMAL LARGE SUBUNIT PROTEIN 1"/>
    <property type="match status" value="1"/>
</dbReference>
<proteinExistence type="inferred from homology"/>
<dbReference type="GO" id="GO:0090071">
    <property type="term" value="P:negative regulation of ribosome biogenesis"/>
    <property type="evidence" value="ECO:0007669"/>
    <property type="project" value="TreeGrafter"/>
</dbReference>